<dbReference type="InterPro" id="IPR029436">
    <property type="entry name" value="AGL_euk_N"/>
</dbReference>
<keyword evidence="14" id="KW-0326">Glycosidase</keyword>
<dbReference type="GO" id="GO:0005980">
    <property type="term" value="P:glycogen catabolic process"/>
    <property type="evidence" value="ECO:0007669"/>
    <property type="project" value="InterPro"/>
</dbReference>
<evidence type="ECO:0000313" key="21">
    <source>
        <dbReference type="EMBL" id="PWN35700.1"/>
    </source>
</evidence>
<protein>
    <recommendedName>
        <fullName evidence="7">Glycogen debranching enzyme</fullName>
        <ecNumber evidence="5">2.4.1.25</ecNumber>
        <ecNumber evidence="6">3.2.1.33</ecNumber>
    </recommendedName>
    <alternativeName>
        <fullName evidence="16">Glycogen debrancher</fullName>
    </alternativeName>
</protein>
<dbReference type="InterPro" id="IPR017853">
    <property type="entry name" value="GH"/>
</dbReference>
<evidence type="ECO:0000256" key="5">
    <source>
        <dbReference type="ARBA" id="ARBA00012560"/>
    </source>
</evidence>
<evidence type="ECO:0000256" key="1">
    <source>
        <dbReference type="ARBA" id="ARBA00000439"/>
    </source>
</evidence>
<evidence type="ECO:0000256" key="12">
    <source>
        <dbReference type="ARBA" id="ARBA00023056"/>
    </source>
</evidence>
<comment type="function">
    <text evidence="3">Multifunctional enzyme acting as 1,4-alpha-D-glucan:1,4-alpha-D-glucan 4-alpha-D-glycosyltransferase and amylo-1,6-glucosidase in glycogen degradation.</text>
</comment>
<feature type="domain" description="Glycogen debranching enzyme C-terminal" evidence="17">
    <location>
        <begin position="1102"/>
        <end position="1566"/>
    </location>
</feature>
<dbReference type="STRING" id="1280837.A0A316VDX6"/>
<dbReference type="OrthoDB" id="10248904at2759"/>
<dbReference type="InterPro" id="IPR032788">
    <property type="entry name" value="AGL_central"/>
</dbReference>
<evidence type="ECO:0000256" key="4">
    <source>
        <dbReference type="ARBA" id="ARBA00004496"/>
    </source>
</evidence>
<evidence type="ECO:0000256" key="10">
    <source>
        <dbReference type="ARBA" id="ARBA00022679"/>
    </source>
</evidence>
<dbReference type="InterPro" id="IPR008928">
    <property type="entry name" value="6-hairpin_glycosidase_sf"/>
</dbReference>
<evidence type="ECO:0000256" key="7">
    <source>
        <dbReference type="ARBA" id="ARBA00020723"/>
    </source>
</evidence>
<keyword evidence="22" id="KW-1185">Reference proteome</keyword>
<accession>A0A316VDX6</accession>
<dbReference type="CDD" id="cd11327">
    <property type="entry name" value="AmyAc_Glg_debranch_2"/>
    <property type="match status" value="1"/>
</dbReference>
<organism evidence="21 22">
    <name type="scientific">Meira miltonrushii</name>
    <dbReference type="NCBI Taxonomy" id="1280837"/>
    <lineage>
        <taxon>Eukaryota</taxon>
        <taxon>Fungi</taxon>
        <taxon>Dikarya</taxon>
        <taxon>Basidiomycota</taxon>
        <taxon>Ustilaginomycotina</taxon>
        <taxon>Exobasidiomycetes</taxon>
        <taxon>Exobasidiales</taxon>
        <taxon>Brachybasidiaceae</taxon>
        <taxon>Meira</taxon>
    </lineage>
</organism>
<dbReference type="InterPro" id="IPR012341">
    <property type="entry name" value="6hp_glycosidase-like_sf"/>
</dbReference>
<dbReference type="GeneID" id="37023525"/>
<evidence type="ECO:0000313" key="22">
    <source>
        <dbReference type="Proteomes" id="UP000245771"/>
    </source>
</evidence>
<dbReference type="EMBL" id="KZ819603">
    <property type="protein sequence ID" value="PWN35700.1"/>
    <property type="molecule type" value="Genomic_DNA"/>
</dbReference>
<gene>
    <name evidence="21" type="ORF">FA14DRAFT_189640</name>
</gene>
<dbReference type="InParanoid" id="A0A316VDX6"/>
<dbReference type="Gene3D" id="1.50.10.10">
    <property type="match status" value="1"/>
</dbReference>
<dbReference type="SUPFAM" id="SSF51445">
    <property type="entry name" value="(Trans)glycosidases"/>
    <property type="match status" value="1"/>
</dbReference>
<dbReference type="GO" id="GO:0004134">
    <property type="term" value="F:4-alpha-glucanotransferase activity"/>
    <property type="evidence" value="ECO:0007669"/>
    <property type="project" value="UniProtKB-EC"/>
</dbReference>
<evidence type="ECO:0000256" key="3">
    <source>
        <dbReference type="ARBA" id="ARBA00003530"/>
    </source>
</evidence>
<comment type="catalytic activity">
    <reaction evidence="2">
        <text>Hydrolysis of (1-&gt;6)-alpha-D-glucosidic branch linkages in glycogen phosphorylase limit dextrin.</text>
        <dbReference type="EC" id="3.2.1.33"/>
    </reaction>
</comment>
<dbReference type="FunFam" id="1.50.10.10:FF:000039">
    <property type="entry name" value="Glycogen debranching enzyme Gdb1, putative"/>
    <property type="match status" value="1"/>
</dbReference>
<keyword evidence="8" id="KW-0963">Cytoplasm</keyword>
<evidence type="ECO:0000256" key="6">
    <source>
        <dbReference type="ARBA" id="ARBA00012778"/>
    </source>
</evidence>
<keyword evidence="9" id="KW-0328">Glycosyltransferase</keyword>
<dbReference type="InterPro" id="IPR032792">
    <property type="entry name" value="AGL_glucanoTrfase"/>
</dbReference>
<dbReference type="RefSeq" id="XP_025356002.1">
    <property type="nucleotide sequence ID" value="XM_025501744.1"/>
</dbReference>
<evidence type="ECO:0000259" key="19">
    <source>
        <dbReference type="Pfam" id="PF14701"/>
    </source>
</evidence>
<keyword evidence="13" id="KW-0511">Multifunctional enzyme</keyword>
<comment type="catalytic activity">
    <reaction evidence="1">
        <text>Transfers a segment of a (1-&gt;4)-alpha-D-glucan to a new position in an acceptor, which may be glucose or a (1-&gt;4)-alpha-D-glucan.</text>
        <dbReference type="EC" id="2.4.1.25"/>
    </reaction>
</comment>
<comment type="similarity">
    <text evidence="15">Belongs to the glycogen debranching enzyme family.</text>
</comment>
<dbReference type="Pfam" id="PF06202">
    <property type="entry name" value="GDE_C"/>
    <property type="match status" value="1"/>
</dbReference>
<feature type="domain" description="Glycogen debranching enzyme glucanotransferase" evidence="19">
    <location>
        <begin position="172"/>
        <end position="614"/>
    </location>
</feature>
<dbReference type="Pfam" id="PF14699">
    <property type="entry name" value="hGDE_N"/>
    <property type="match status" value="1"/>
</dbReference>
<evidence type="ECO:0000256" key="11">
    <source>
        <dbReference type="ARBA" id="ARBA00022801"/>
    </source>
</evidence>
<evidence type="ECO:0000259" key="17">
    <source>
        <dbReference type="Pfam" id="PF06202"/>
    </source>
</evidence>
<keyword evidence="11" id="KW-0378">Hydrolase</keyword>
<dbReference type="Gene3D" id="3.20.20.80">
    <property type="entry name" value="Glycosidases"/>
    <property type="match status" value="2"/>
</dbReference>
<dbReference type="PANTHER" id="PTHR10569:SF2">
    <property type="entry name" value="GLYCOGEN DEBRANCHING ENZYME"/>
    <property type="match status" value="1"/>
</dbReference>
<dbReference type="GO" id="GO:0005737">
    <property type="term" value="C:cytoplasm"/>
    <property type="evidence" value="ECO:0007669"/>
    <property type="project" value="UniProtKB-SubCell"/>
</dbReference>
<name>A0A316VDX6_9BASI</name>
<evidence type="ECO:0000256" key="15">
    <source>
        <dbReference type="ARBA" id="ARBA00025780"/>
    </source>
</evidence>
<feature type="domain" description="Glycogen debranching enzyme central" evidence="20">
    <location>
        <begin position="771"/>
        <end position="1012"/>
    </location>
</feature>
<evidence type="ECO:0000256" key="2">
    <source>
        <dbReference type="ARBA" id="ARBA00000927"/>
    </source>
</evidence>
<dbReference type="SUPFAM" id="SSF48208">
    <property type="entry name" value="Six-hairpin glycosidases"/>
    <property type="match status" value="1"/>
</dbReference>
<proteinExistence type="inferred from homology"/>
<dbReference type="Proteomes" id="UP000245771">
    <property type="component" value="Unassembled WGS sequence"/>
</dbReference>
<comment type="subcellular location">
    <subcellularLocation>
        <location evidence="4">Cytoplasm</location>
    </subcellularLocation>
</comment>
<evidence type="ECO:0000256" key="16">
    <source>
        <dbReference type="ARBA" id="ARBA00031477"/>
    </source>
</evidence>
<sequence>MSEVITVYELKLEQDGSPSNERAYIRLPPPVKPYILRFTLDAGSTASRQGILFTNHPQSSQQFERNKFYQHELPSNFRQAVTIDLLIERPGAFEYYIEHAAELEKIPYPTQEQPVWDHDAESAKRPRVQSKHGFFNIEPLLHLPKRSRLLDGNSSQVLPPSQGGSVLSEKQNLTQDGIVLQSFMAKWAGSLSNWAPHMDQASKNGYNMIHFLPLQVRGDSNSPYSIADQLDFSPDLFDEKSGKSSTKQERAETIGQWVKTLNSKWGLLSMIDVVLNHTANNSEWLYEHPDAGYNPYNSPHLTPAEELDRALMEYSNRLASLGLPTDPKTDADADAIIGGVKTHVLQPLKLWEYYAINVQAQKEELGKLWDQPNDGKAINSLGEDDLRTASLDDVFKLLERHALRNRMSLSERFATHVDVTVSLAILRGISQGKKDKDQILNLFGNALDKLNAPLYALYDEDVQAITSNLAGRLKYMRVEEGGPKMGPITAESPFCETYFTRLDPKHPSAKKHDPRSLALANNGWMWAADPLSDFASNKARVYLRRELISWSDCVKLRYGSGPEDSPYLWKHMEEYCVTQAKLFDGFRIDNCHSTPMHVGQYMLDAARKANPNLYICAELFTGSEQTDILFVSKLGLNSLIREMENGHDPKEESRLLYRFGVNKPVGSMDKDCLSKPGKVVVPGSKKDSVSCTIVPLEGSMPHALFMDLTHDNETPTRKRTTEDAITMAALVPFCWSAVGSNKGFDDLYPDQLNVVSEKRMYDPKSQPEDVGIGYVKRIFNHLHQEMVADGYSEGHVHQENDYLIMHRIHPQTHKGYLVVTHTAFHSGVQGRGDINPFRLNRTSANFIMGKTLQITDRNRPKDEKFVQGLPSKLIDVPAPTINKGSDHDGPYSEIVVPDNFPPASIMLFSTTMDGLGAELDTLCQSGADEAMAELDLVDLNVFLYRADAEERDATSGKDGAYTIPKLGGLVYCGTEGWMSHLKNIMRFNDLGHPICAHLREGSWALDYVHGRLERQQELFPRLSKPANWLRERFDKIKETVPSFMRPKYFSLVIKTASEAARKRAISQMSAFIREGDDFTKNLALCAVQLNGQVQSSSLWHNRPSASMAAGLPFFATSWARLWGRDVFISLRGLYLTTSMHEYAREHIISFGSTLKHGMIPNLLNSTTSPRYNCRDGPWFFAQNVQDYVNKAPNGSSILSEKVKRRFPLDDEWVPVDSPKAFAHTSTVAEIIQEILQRHASGIHFREHDAGPKVDEQMSDNGFNIDVTVDWKTGFVMGGNKDNCGTWQDKMGSSAKAGNKGVPGSPREGAAVEITGLVKSTLSWVDSLSSKGQWPAKGVEAEIDGKKQLITYKEWADKIQASFEHNYWVPLDQSEDKKFNVDSSLVNRRGIYKDVYGSSPGREWCDYQLRANYAMAMCVAPELFDVQHGLTALQSAYEALGDVLGMKTLDPRDRNFHPVYDNSNDSSDFWMAKGFCYHNGPPWVFPFGFHIRAVLLFYGRLDSEKGQSSKGKSHAANAAWRVMSMLIAHRKHIETTPWAGLPELTNADGVECRDSCPTQAWSASTILDALELIREQATE</sequence>
<dbReference type="Pfam" id="PF14701">
    <property type="entry name" value="hDGE_amylase"/>
    <property type="match status" value="1"/>
</dbReference>
<evidence type="ECO:0000259" key="20">
    <source>
        <dbReference type="Pfam" id="PF14702"/>
    </source>
</evidence>
<feature type="domain" description="Eukaryotic glycogen debranching enzyme N-terminal" evidence="18">
    <location>
        <begin position="36"/>
        <end position="143"/>
    </location>
</feature>
<dbReference type="Pfam" id="PF14702">
    <property type="entry name" value="hGDE_central"/>
    <property type="match status" value="1"/>
</dbReference>
<reference evidence="21 22" key="1">
    <citation type="journal article" date="2018" name="Mol. Biol. Evol.">
        <title>Broad Genomic Sampling Reveals a Smut Pathogenic Ancestry of the Fungal Clade Ustilaginomycotina.</title>
        <authorList>
            <person name="Kijpornyongpan T."/>
            <person name="Mondo S.J."/>
            <person name="Barry K."/>
            <person name="Sandor L."/>
            <person name="Lee J."/>
            <person name="Lipzen A."/>
            <person name="Pangilinan J."/>
            <person name="LaButti K."/>
            <person name="Hainaut M."/>
            <person name="Henrissat B."/>
            <person name="Grigoriev I.V."/>
            <person name="Spatafora J.W."/>
            <person name="Aime M.C."/>
        </authorList>
    </citation>
    <scope>NUCLEOTIDE SEQUENCE [LARGE SCALE GENOMIC DNA]</scope>
    <source>
        <strain evidence="21 22">MCA 3882</strain>
    </source>
</reference>
<evidence type="ECO:0000256" key="8">
    <source>
        <dbReference type="ARBA" id="ARBA00022490"/>
    </source>
</evidence>
<dbReference type="GO" id="GO:0005978">
    <property type="term" value="P:glycogen biosynthetic process"/>
    <property type="evidence" value="ECO:0007669"/>
    <property type="project" value="UniProtKB-KW"/>
</dbReference>
<evidence type="ECO:0000256" key="14">
    <source>
        <dbReference type="ARBA" id="ARBA00023295"/>
    </source>
</evidence>
<keyword evidence="12" id="KW-0320">Glycogen biosynthesis</keyword>
<dbReference type="InterPro" id="IPR010401">
    <property type="entry name" value="AGL/Gdb1"/>
</dbReference>
<dbReference type="PANTHER" id="PTHR10569">
    <property type="entry name" value="GLYCOGEN DEBRANCHING ENZYME"/>
    <property type="match status" value="1"/>
</dbReference>
<dbReference type="EC" id="2.4.1.25" evidence="5"/>
<dbReference type="GO" id="GO:0004135">
    <property type="term" value="F:amylo-alpha-1,6-glucosidase activity"/>
    <property type="evidence" value="ECO:0007669"/>
    <property type="project" value="UniProtKB-EC"/>
</dbReference>
<keyword evidence="10 21" id="KW-0808">Transferase</keyword>
<evidence type="ECO:0000256" key="13">
    <source>
        <dbReference type="ARBA" id="ARBA00023268"/>
    </source>
</evidence>
<evidence type="ECO:0000256" key="9">
    <source>
        <dbReference type="ARBA" id="ARBA00022676"/>
    </source>
</evidence>
<dbReference type="InterPro" id="IPR032790">
    <property type="entry name" value="GDE_C"/>
</dbReference>
<dbReference type="EC" id="3.2.1.33" evidence="6"/>
<evidence type="ECO:0000259" key="18">
    <source>
        <dbReference type="Pfam" id="PF14699"/>
    </source>
</evidence>